<dbReference type="InterPro" id="IPR012295">
    <property type="entry name" value="TBP_dom_sf"/>
</dbReference>
<dbReference type="InterPro" id="IPR017106">
    <property type="entry name" value="Coatomer_gsu"/>
</dbReference>
<accession>A0A2K5HI11</accession>
<dbReference type="AlphaFoldDB" id="A0A2K5HI11"/>
<comment type="subunit">
    <text evidence="12">Oligomeric complex. Binds to CDC42. Interacts with JAGN1. Interacts with TMED10 (via cytoplasmic domain).</text>
</comment>
<dbReference type="GO" id="GO:0006886">
    <property type="term" value="P:intracellular protein transport"/>
    <property type="evidence" value="ECO:0007669"/>
    <property type="project" value="InterPro"/>
</dbReference>
<dbReference type="FunFam" id="3.30.310.10:FF:000006">
    <property type="entry name" value="Coatomer subunit gamma"/>
    <property type="match status" value="1"/>
</dbReference>
<evidence type="ECO:0000259" key="14">
    <source>
        <dbReference type="Pfam" id="PF01602"/>
    </source>
</evidence>
<evidence type="ECO:0000256" key="11">
    <source>
        <dbReference type="ARBA" id="ARBA00024791"/>
    </source>
</evidence>
<proteinExistence type="inferred from homology"/>
<dbReference type="SUPFAM" id="SSF49348">
    <property type="entry name" value="Clathrin adaptor appendage domain"/>
    <property type="match status" value="1"/>
</dbReference>
<dbReference type="InterPro" id="IPR011989">
    <property type="entry name" value="ARM-like"/>
</dbReference>
<dbReference type="Proteomes" id="UP000233080">
    <property type="component" value="Unassembled WGS sequence"/>
</dbReference>
<reference evidence="16" key="2">
    <citation type="submission" date="2025-09" db="UniProtKB">
        <authorList>
            <consortium name="Ensembl"/>
        </authorList>
    </citation>
    <scope>IDENTIFICATION</scope>
</reference>
<keyword evidence="3 13" id="KW-0813">Transport</keyword>
<dbReference type="PIRSF" id="PIRSF037093">
    <property type="entry name" value="Coatomer_gamma_subunit"/>
    <property type="match status" value="1"/>
</dbReference>
<dbReference type="Gene3D" id="3.30.310.10">
    <property type="entry name" value="TATA-Binding Protein"/>
    <property type="match status" value="1"/>
</dbReference>
<dbReference type="InterPro" id="IPR002553">
    <property type="entry name" value="Clathrin/coatomer_adapt-like_N"/>
</dbReference>
<dbReference type="GO" id="GO:0000139">
    <property type="term" value="C:Golgi membrane"/>
    <property type="evidence" value="ECO:0007669"/>
    <property type="project" value="UniProtKB-SubCell"/>
</dbReference>
<keyword evidence="4 13" id="KW-0963">Cytoplasm</keyword>
<dbReference type="Pfam" id="PF01602">
    <property type="entry name" value="Adaptin_N"/>
    <property type="match status" value="1"/>
</dbReference>
<dbReference type="InterPro" id="IPR013041">
    <property type="entry name" value="Clathrin_app_Ig-like_sf"/>
</dbReference>
<dbReference type="GO" id="GO:0072384">
    <property type="term" value="P:organelle transport along microtubule"/>
    <property type="evidence" value="ECO:0007669"/>
    <property type="project" value="TreeGrafter"/>
</dbReference>
<dbReference type="GO" id="GO:0006891">
    <property type="term" value="P:intra-Golgi vesicle-mediated transport"/>
    <property type="evidence" value="ECO:0007669"/>
    <property type="project" value="TreeGrafter"/>
</dbReference>
<dbReference type="Gene3D" id="1.25.10.10">
    <property type="entry name" value="Leucine-rich Repeat Variant"/>
    <property type="match status" value="1"/>
</dbReference>
<dbReference type="GO" id="GO:0005198">
    <property type="term" value="F:structural molecule activity"/>
    <property type="evidence" value="ECO:0007669"/>
    <property type="project" value="InterPro"/>
</dbReference>
<keyword evidence="9 13" id="KW-0472">Membrane</keyword>
<keyword evidence="7 13" id="KW-0653">Protein transport</keyword>
<keyword evidence="6 13" id="KW-0931">ER-Golgi transport</keyword>
<evidence type="ECO:0000256" key="10">
    <source>
        <dbReference type="ARBA" id="ARBA00023329"/>
    </source>
</evidence>
<evidence type="ECO:0000256" key="2">
    <source>
        <dbReference type="ARBA" id="ARBA00010720"/>
    </source>
</evidence>
<reference evidence="16" key="1">
    <citation type="submission" date="2025-08" db="UniProtKB">
        <authorList>
            <consortium name="Ensembl"/>
        </authorList>
    </citation>
    <scope>IDENTIFICATION</scope>
</reference>
<comment type="similarity">
    <text evidence="2 13">Belongs to the COPG family.</text>
</comment>
<dbReference type="OMA" id="RTIVECM"/>
<dbReference type="SUPFAM" id="SSF48371">
    <property type="entry name" value="ARM repeat"/>
    <property type="match status" value="1"/>
</dbReference>
<comment type="subcellular location">
    <subcellularLocation>
        <location evidence="13">Cytoplasm</location>
    </subcellularLocation>
    <subcellularLocation>
        <location evidence="1 13">Golgi apparatus membrane</location>
        <topology evidence="1 13">Peripheral membrane protein</topology>
        <orientation evidence="1 13">Cytoplasmic side</orientation>
    </subcellularLocation>
    <subcellularLocation>
        <location evidence="13">Cytoplasmic vesicle</location>
        <location evidence="13">COPI-coated vesicle membrane</location>
        <topology evidence="13">Peripheral membrane protein</topology>
        <orientation evidence="13">Cytoplasmic side</orientation>
    </subcellularLocation>
</comment>
<sequence length="731" mass="82037">MLKKFDKKDEESARVFNETPINPRKCAHILTKILYLINQGEHLGTTEATEAFFAMTKLFQSNDPTLRRMCYLTIKEMSCIAEDVIIVTSSLTKDMTGKEDNYRGPAVRALCQITDSTMLQAIERYMKQAIVDKVPSVSSSALVSSLHLLKCSFDVVKRWVNEAQEAASSDNIMVQYHALGLLYHVRKNDRLAVNKMISKVTRHGLKSPFAYCMMIRVASKQLEEEDGSRDSPLFDFIESCLRNKHEMVVYEAASAIVNLPGCSAKELAPAVSVLQLFCSSPKAALRYAAVRTLNKVAMKHPSAVTACNLDLENLVTDSNRSIATLAITTLLKTGSESSIDRLMKQISSFMSEISDEFKVVVVQAISALCQKYPRKHAVLMNFLFTMLREEGGFEYKRAIVDCIISIIEENSESKETGLSHLCEFIEDCEFTVLATRILHLLGQEGPKTTNPSKYIRFIYNRVVLEHEEVRAEQLAAVPEFRGLGPLFKSSPEPVALTESETEYVIRCTKHTFTNHMVFQFDCTNTLNDQTLENVTVQMEPTEAYEVLCYVPARSLPYNQPGTCYTLVALPKEDPTAVACTFSCMMKFTVKDCDPTTGETDDEGYEDEYVLEDLEVTVADHIQKVMKLNFEAAWDEVGDEFEKEETFTLSTIKTLEEAVGNIVKFLGMHPCERSDKVPDNKNTHTLLLAGVFRGGHDILVRSRLLLLDTVTMQVTARSLEELPVDIILASVG</sequence>
<evidence type="ECO:0000313" key="17">
    <source>
        <dbReference type="Proteomes" id="UP000233080"/>
    </source>
</evidence>
<evidence type="ECO:0000256" key="5">
    <source>
        <dbReference type="ARBA" id="ARBA00022737"/>
    </source>
</evidence>
<dbReference type="FunFam" id="1.25.10.10:FF:000038">
    <property type="entry name" value="Coatomer subunit gamma"/>
    <property type="match status" value="1"/>
</dbReference>
<evidence type="ECO:0000256" key="12">
    <source>
        <dbReference type="ARBA" id="ARBA00064987"/>
    </source>
</evidence>
<keyword evidence="10 13" id="KW-0968">Cytoplasmic vesicle</keyword>
<dbReference type="PANTHER" id="PTHR10261">
    <property type="entry name" value="COATOMER SUBUNIT GAMMA"/>
    <property type="match status" value="1"/>
</dbReference>
<dbReference type="InterPro" id="IPR032154">
    <property type="entry name" value="Coatomer_g_Cpla"/>
</dbReference>
<dbReference type="PANTHER" id="PTHR10261:SF3">
    <property type="entry name" value="COATOMER SUBUNIT GAMMA-1"/>
    <property type="match status" value="1"/>
</dbReference>
<evidence type="ECO:0000256" key="9">
    <source>
        <dbReference type="ARBA" id="ARBA00023136"/>
    </source>
</evidence>
<keyword evidence="5" id="KW-0677">Repeat</keyword>
<keyword evidence="8 13" id="KW-0333">Golgi apparatus</keyword>
<evidence type="ECO:0000256" key="3">
    <source>
        <dbReference type="ARBA" id="ARBA00022448"/>
    </source>
</evidence>
<dbReference type="Ensembl" id="ENSCANT00000015761.1">
    <property type="protein sequence ID" value="ENSCANP00000003984.1"/>
    <property type="gene ID" value="ENSCANG00000014036.1"/>
</dbReference>
<dbReference type="GO" id="GO:0009306">
    <property type="term" value="P:protein secretion"/>
    <property type="evidence" value="ECO:0007669"/>
    <property type="project" value="TreeGrafter"/>
</dbReference>
<dbReference type="InterPro" id="IPR037067">
    <property type="entry name" value="Coatomer_gsu_app_sf"/>
</dbReference>
<feature type="domain" description="Coatomer subunit gamma C-terminal" evidence="15">
    <location>
        <begin position="618"/>
        <end position="730"/>
    </location>
</feature>
<dbReference type="InterPro" id="IPR016024">
    <property type="entry name" value="ARM-type_fold"/>
</dbReference>
<keyword evidence="17" id="KW-1185">Reference proteome</keyword>
<dbReference type="FunFam" id="2.60.40.1480:FF:000001">
    <property type="entry name" value="Coatomer subunit gamma"/>
    <property type="match status" value="1"/>
</dbReference>
<evidence type="ECO:0000256" key="7">
    <source>
        <dbReference type="ARBA" id="ARBA00022927"/>
    </source>
</evidence>
<dbReference type="STRING" id="336983.ENSCANP00000003984"/>
<name>A0A2K5HI11_COLAP</name>
<dbReference type="InterPro" id="IPR009028">
    <property type="entry name" value="Coatomer/calthrin_app_sub_C"/>
</dbReference>
<evidence type="ECO:0000256" key="13">
    <source>
        <dbReference type="PIRNR" id="PIRNR037093"/>
    </source>
</evidence>
<dbReference type="GO" id="GO:0005793">
    <property type="term" value="C:endoplasmic reticulum-Golgi intermediate compartment"/>
    <property type="evidence" value="ECO:0007669"/>
    <property type="project" value="TreeGrafter"/>
</dbReference>
<dbReference type="Pfam" id="PF16381">
    <property type="entry name" value="Coatomer_g_Cpla"/>
    <property type="match status" value="1"/>
</dbReference>
<organism evidence="16 17">
    <name type="scientific">Colobus angolensis palliatus</name>
    <name type="common">Peters' Angolan colobus</name>
    <dbReference type="NCBI Taxonomy" id="336983"/>
    <lineage>
        <taxon>Eukaryota</taxon>
        <taxon>Metazoa</taxon>
        <taxon>Chordata</taxon>
        <taxon>Craniata</taxon>
        <taxon>Vertebrata</taxon>
        <taxon>Euteleostomi</taxon>
        <taxon>Mammalia</taxon>
        <taxon>Eutheria</taxon>
        <taxon>Euarchontoglires</taxon>
        <taxon>Primates</taxon>
        <taxon>Haplorrhini</taxon>
        <taxon>Catarrhini</taxon>
        <taxon>Cercopithecidae</taxon>
        <taxon>Colobinae</taxon>
        <taxon>Colobus</taxon>
    </lineage>
</organism>
<evidence type="ECO:0000256" key="6">
    <source>
        <dbReference type="ARBA" id="ARBA00022892"/>
    </source>
</evidence>
<dbReference type="GO" id="GO:0030126">
    <property type="term" value="C:COPI vesicle coat"/>
    <property type="evidence" value="ECO:0007669"/>
    <property type="project" value="InterPro"/>
</dbReference>
<dbReference type="SUPFAM" id="SSF55711">
    <property type="entry name" value="Subdomain of clathrin and coatomer appendage domain"/>
    <property type="match status" value="1"/>
</dbReference>
<dbReference type="GO" id="GO:0006888">
    <property type="term" value="P:endoplasmic reticulum to Golgi vesicle-mediated transport"/>
    <property type="evidence" value="ECO:0007669"/>
    <property type="project" value="TreeGrafter"/>
</dbReference>
<evidence type="ECO:0000313" key="16">
    <source>
        <dbReference type="Ensembl" id="ENSCANP00000003984.1"/>
    </source>
</evidence>
<dbReference type="Gene3D" id="2.60.40.1480">
    <property type="entry name" value="Coatomer, gamma subunit, appendage domain"/>
    <property type="match status" value="1"/>
</dbReference>
<feature type="domain" description="Clathrin/coatomer adaptor adaptin-like N-terminal" evidence="14">
    <location>
        <begin position="10"/>
        <end position="480"/>
    </location>
</feature>
<dbReference type="GO" id="GO:0005783">
    <property type="term" value="C:endoplasmic reticulum"/>
    <property type="evidence" value="ECO:0007669"/>
    <property type="project" value="TreeGrafter"/>
</dbReference>
<comment type="function">
    <text evidence="11">The coatomer is a cytosolic protein complex that binds to dilysine motifs and reversibly associates with Golgi non-clathrin-coated vesicles, which further mediate biosynthetic protein transport from the ER, via the Golgi up to the trans Golgi network. Coatomer complex is required for budding from Golgi membranes, and is essential for the retrograde Golgi-to-ER transport of dilysine-tagged proteins. In mammals, the coatomer can only be recruited by membranes associated to ADP-ribosylation factors (ARFs), which are small GTP-binding proteins; the complex also influences the Golgi structural integrity, as well as the processing, activity, and endocytic recycling of LDL receptors.</text>
</comment>
<evidence type="ECO:0000256" key="1">
    <source>
        <dbReference type="ARBA" id="ARBA00004255"/>
    </source>
</evidence>
<dbReference type="FunFam" id="1.25.10.10:FF:000071">
    <property type="entry name" value="Coatomer subunit gamma"/>
    <property type="match status" value="1"/>
</dbReference>
<protein>
    <recommendedName>
        <fullName evidence="13">Coatomer subunit gamma</fullName>
    </recommendedName>
</protein>
<evidence type="ECO:0000259" key="15">
    <source>
        <dbReference type="Pfam" id="PF16381"/>
    </source>
</evidence>
<evidence type="ECO:0000256" key="4">
    <source>
        <dbReference type="ARBA" id="ARBA00022490"/>
    </source>
</evidence>
<evidence type="ECO:0000256" key="8">
    <source>
        <dbReference type="ARBA" id="ARBA00023034"/>
    </source>
</evidence>